<dbReference type="Proteomes" id="UP001234343">
    <property type="component" value="Unassembled WGS sequence"/>
</dbReference>
<dbReference type="Gene3D" id="2.40.370.10">
    <property type="entry name" value="AttH-like domain"/>
    <property type="match status" value="2"/>
</dbReference>
<accession>A0ABT7SVT7</accession>
<proteinExistence type="predicted"/>
<comment type="caution">
    <text evidence="2">The sequence shown here is derived from an EMBL/GenBank/DDBJ whole genome shotgun (WGS) entry which is preliminary data.</text>
</comment>
<gene>
    <name evidence="2" type="ORF">QTP81_03455</name>
</gene>
<evidence type="ECO:0000313" key="2">
    <source>
        <dbReference type="EMBL" id="MDM7859664.1"/>
    </source>
</evidence>
<dbReference type="InterPro" id="IPR023374">
    <property type="entry name" value="AttH-like_dom_sf"/>
</dbReference>
<reference evidence="2 3" key="1">
    <citation type="submission" date="2023-06" db="EMBL/GenBank/DDBJ databases">
        <title>Alteromonas sp. ASW11-36 isolated from intertidal sand.</title>
        <authorList>
            <person name="Li Y."/>
        </authorList>
    </citation>
    <scope>NUCLEOTIDE SEQUENCE [LARGE SCALE GENOMIC DNA]</scope>
    <source>
        <strain evidence="2 3">ASW11-36</strain>
    </source>
</reference>
<organism evidence="2 3">
    <name type="scientific">Alteromonas arenosi</name>
    <dbReference type="NCBI Taxonomy" id="3055817"/>
    <lineage>
        <taxon>Bacteria</taxon>
        <taxon>Pseudomonadati</taxon>
        <taxon>Pseudomonadota</taxon>
        <taxon>Gammaproteobacteria</taxon>
        <taxon>Alteromonadales</taxon>
        <taxon>Alteromonadaceae</taxon>
        <taxon>Alteromonas/Salinimonas group</taxon>
        <taxon>Alteromonas</taxon>
    </lineage>
</organism>
<dbReference type="PANTHER" id="PTHR38591:SF1">
    <property type="entry name" value="BLL1000 PROTEIN"/>
    <property type="match status" value="1"/>
</dbReference>
<dbReference type="SUPFAM" id="SSF159245">
    <property type="entry name" value="AttH-like"/>
    <property type="match status" value="1"/>
</dbReference>
<dbReference type="PANTHER" id="PTHR38591">
    <property type="entry name" value="HYDROLASE"/>
    <property type="match status" value="1"/>
</dbReference>
<name>A0ABT7SVT7_9ALTE</name>
<keyword evidence="3" id="KW-1185">Reference proteome</keyword>
<dbReference type="Pfam" id="PF07143">
    <property type="entry name" value="CrtC"/>
    <property type="match status" value="1"/>
</dbReference>
<feature type="domain" description="AttH" evidence="1">
    <location>
        <begin position="69"/>
        <end position="240"/>
    </location>
</feature>
<dbReference type="RefSeq" id="WP_289363747.1">
    <property type="nucleotide sequence ID" value="NZ_JAUCBP010000002.1"/>
</dbReference>
<dbReference type="Pfam" id="PF17186">
    <property type="entry name" value="Lipocalin_9"/>
    <property type="match status" value="1"/>
</dbReference>
<sequence length="365" mass="41218">MPRVTGFVIITIGLFAIVLGGQYFSQPQNKAPSVLYGGLVQSSNSLAQVSPEYAIGFPRDHQPHPDFAVEWWYFTSNLKSQSNPEQHYSVQFTLFRFNRGGLTQSAWSDGQLFMAHASIHTPQTHYFDERFATGGNRHAGVLSEPLVIQLDNWSWRSTTAELLPARLNIPLDDIELTLELTATGPIVLHGEQGYSRKSANGSHASMYYSQPFIHVAGELQTTQGNEVLVGQGWFDHEWTSQVLNEQTQGWDWFSLHLDNGEKLMAFRMRLNDQADHITGTLISPDGTARTLPPTALNLTPQEYARMEQRKYPSRWRLRIPHHGVDIELTPRKPDQWNQGRFPYYEGAVTITGSHSGVGFMELTGY</sequence>
<protein>
    <submittedName>
        <fullName evidence="2">Lipocalin-like domain-containing protein</fullName>
    </submittedName>
</protein>
<dbReference type="EMBL" id="JAUCBP010000002">
    <property type="protein sequence ID" value="MDM7859664.1"/>
    <property type="molecule type" value="Genomic_DNA"/>
</dbReference>
<dbReference type="InterPro" id="IPR010791">
    <property type="entry name" value="AttH_dom"/>
</dbReference>
<evidence type="ECO:0000259" key="1">
    <source>
        <dbReference type="Pfam" id="PF07143"/>
    </source>
</evidence>
<evidence type="ECO:0000313" key="3">
    <source>
        <dbReference type="Proteomes" id="UP001234343"/>
    </source>
</evidence>